<comment type="caution">
    <text evidence="2">The sequence shown here is derived from an EMBL/GenBank/DDBJ whole genome shotgun (WGS) entry which is preliminary data.</text>
</comment>
<evidence type="ECO:0000313" key="3">
    <source>
        <dbReference type="Proteomes" id="UP000274822"/>
    </source>
</evidence>
<proteinExistence type="predicted"/>
<dbReference type="Proteomes" id="UP000274822">
    <property type="component" value="Unassembled WGS sequence"/>
</dbReference>
<feature type="compositionally biased region" description="Pro residues" evidence="1">
    <location>
        <begin position="207"/>
        <end position="217"/>
    </location>
</feature>
<accession>A0A433PLJ5</accession>
<keyword evidence="3" id="KW-1185">Reference proteome</keyword>
<feature type="region of interest" description="Disordered" evidence="1">
    <location>
        <begin position="193"/>
        <end position="217"/>
    </location>
</feature>
<protein>
    <submittedName>
        <fullName evidence="2">Uncharacterized protein</fullName>
    </submittedName>
</protein>
<sequence length="264" mass="28440">MTFPTLATHPYRRQIFSSSPGYLPLSSFFLGKIDALLHRQIFAVTTVVQFDPSSSSSDPTIPSQYPAPSAYPSASSRLPLIGSAAAVAIGTTEFPTDRYPRHQLVGSQAVNASAAAAAAGALLQNGKPRVLEMASRRFAECIVMCARAGDGLFGEVLGAWVKAAVERTRVYEVESVFCEFYLFVLREPVAQRHHPTSSNPISHTAGPPDPLHPRYPLPPPFDCGPYGDAPPNADLYLHALRASDFDPAAHGPAVPQHAARRPRL</sequence>
<evidence type="ECO:0000313" key="2">
    <source>
        <dbReference type="EMBL" id="RUS18443.1"/>
    </source>
</evidence>
<gene>
    <name evidence="2" type="ORF">BC938DRAFT_475968</name>
</gene>
<evidence type="ECO:0000256" key="1">
    <source>
        <dbReference type="SAM" id="MobiDB-lite"/>
    </source>
</evidence>
<dbReference type="EMBL" id="RBNJ01022317">
    <property type="protein sequence ID" value="RUS18443.1"/>
    <property type="molecule type" value="Genomic_DNA"/>
</dbReference>
<organism evidence="2 3">
    <name type="scientific">Jimgerdemannia flammicorona</name>
    <dbReference type="NCBI Taxonomy" id="994334"/>
    <lineage>
        <taxon>Eukaryota</taxon>
        <taxon>Fungi</taxon>
        <taxon>Fungi incertae sedis</taxon>
        <taxon>Mucoromycota</taxon>
        <taxon>Mucoromycotina</taxon>
        <taxon>Endogonomycetes</taxon>
        <taxon>Endogonales</taxon>
        <taxon>Endogonaceae</taxon>
        <taxon>Jimgerdemannia</taxon>
    </lineage>
</organism>
<reference evidence="2 3" key="1">
    <citation type="journal article" date="2018" name="New Phytol.">
        <title>Phylogenomics of Endogonaceae and evolution of mycorrhizas within Mucoromycota.</title>
        <authorList>
            <person name="Chang Y."/>
            <person name="Desiro A."/>
            <person name="Na H."/>
            <person name="Sandor L."/>
            <person name="Lipzen A."/>
            <person name="Clum A."/>
            <person name="Barry K."/>
            <person name="Grigoriev I.V."/>
            <person name="Martin F.M."/>
            <person name="Stajich J.E."/>
            <person name="Smith M.E."/>
            <person name="Bonito G."/>
            <person name="Spatafora J.W."/>
        </authorList>
    </citation>
    <scope>NUCLEOTIDE SEQUENCE [LARGE SCALE GENOMIC DNA]</scope>
    <source>
        <strain evidence="2 3">AD002</strain>
    </source>
</reference>
<name>A0A433PLJ5_9FUNG</name>
<dbReference type="AlphaFoldDB" id="A0A433PLJ5"/>